<dbReference type="PANTHER" id="PTHR30024">
    <property type="entry name" value="ALIPHATIC SULFONATES-BINDING PROTEIN-RELATED"/>
    <property type="match status" value="1"/>
</dbReference>
<accession>A0AA89CNF0</accession>
<comment type="caution">
    <text evidence="2">The sequence shown here is derived from an EMBL/GenBank/DDBJ whole genome shotgun (WGS) entry which is preliminary data.</text>
</comment>
<evidence type="ECO:0000313" key="3">
    <source>
        <dbReference type="Proteomes" id="UP000030016"/>
    </source>
</evidence>
<dbReference type="SUPFAM" id="SSF53850">
    <property type="entry name" value="Periplasmic binding protein-like II"/>
    <property type="match status" value="1"/>
</dbReference>
<dbReference type="Gene3D" id="3.40.190.10">
    <property type="entry name" value="Periplasmic binding protein-like II"/>
    <property type="match status" value="2"/>
</dbReference>
<dbReference type="PROSITE" id="PS51257">
    <property type="entry name" value="PROKAR_LIPOPROTEIN"/>
    <property type="match status" value="1"/>
</dbReference>
<dbReference type="PIRSF" id="PIRSF027386">
    <property type="entry name" value="UCP027386_ABC_sbc_TM0202"/>
    <property type="match status" value="1"/>
</dbReference>
<proteinExistence type="predicted"/>
<name>A0AA89CNF0_CLONO</name>
<dbReference type="InterPro" id="IPR027024">
    <property type="entry name" value="UCP027386_ABC_sbc_TM0202"/>
</dbReference>
<dbReference type="PANTHER" id="PTHR30024:SF46">
    <property type="entry name" value="ABC TRANSPORTER, SUBSTRATE-BINDING LIPOPROTEIN"/>
    <property type="match status" value="1"/>
</dbReference>
<protein>
    <submittedName>
        <fullName evidence="2">Lipoprotein</fullName>
    </submittedName>
</protein>
<feature type="domain" description="SsuA/THI5-like" evidence="1">
    <location>
        <begin position="111"/>
        <end position="265"/>
    </location>
</feature>
<organism evidence="2 3">
    <name type="scientific">Clostridium novyi A str. 4570</name>
    <dbReference type="NCBI Taxonomy" id="1444290"/>
    <lineage>
        <taxon>Bacteria</taxon>
        <taxon>Bacillati</taxon>
        <taxon>Bacillota</taxon>
        <taxon>Clostridia</taxon>
        <taxon>Eubacteriales</taxon>
        <taxon>Clostridiaceae</taxon>
        <taxon>Clostridium</taxon>
    </lineage>
</organism>
<dbReference type="InterPro" id="IPR015168">
    <property type="entry name" value="SsuA/THI5"/>
</dbReference>
<dbReference type="AlphaFoldDB" id="A0AA89CNF0"/>
<dbReference type="Proteomes" id="UP000030016">
    <property type="component" value="Unassembled WGS sequence"/>
</dbReference>
<dbReference type="EMBL" id="JDRX01000004">
    <property type="protein sequence ID" value="KGN03019.1"/>
    <property type="molecule type" value="Genomic_DNA"/>
</dbReference>
<gene>
    <name evidence="2" type="ORF">Z969_03240</name>
</gene>
<reference evidence="2 3" key="1">
    <citation type="submission" date="2014-01" db="EMBL/GenBank/DDBJ databases">
        <title>Plasmidome dynamics in the species complex Clostridium novyi sensu lato converts strains of independent lineages into distinctly different pathogens.</title>
        <authorList>
            <person name="Skarin H."/>
            <person name="Segerman B."/>
        </authorList>
    </citation>
    <scope>NUCLEOTIDE SEQUENCE [LARGE SCALE GENOMIC DNA]</scope>
    <source>
        <strain evidence="2 3">4570</strain>
    </source>
</reference>
<sequence>MKNKIKTIFLLLVVIMSVLFIGCSKNTNETTKHNEETKAKVKIATLKGPTGMGMVKLMEEDKDNYEIALVDSPDQIVSKIVNGELDGACVPSNLASVLYNKTKGNVKLIGANTLGVLYIVQNGNDIKTIKDLKGKTVYASGKGATPEFILKHILNKNGLVEGKDVNIEYSMQHSDLSTAIASSKVKVAVLPEPFVSITKMKDKNLSVPIDLTKEWDKVSSDHSKLIMGTIIFKKDFVDKNKEEVDKFIDKYRKSVDFVNKDKEEASKLIEKYGIVPKAKVAEIAIPKCNIVFIDAKDAKGDLEEFYKILLKNNPKSVGGKIPDDKFYYENK</sequence>
<evidence type="ECO:0000313" key="2">
    <source>
        <dbReference type="EMBL" id="KGN03019.1"/>
    </source>
</evidence>
<keyword evidence="2" id="KW-0449">Lipoprotein</keyword>
<dbReference type="RefSeq" id="WP_039249038.1">
    <property type="nucleotide sequence ID" value="NZ_JDRX01000004.1"/>
</dbReference>
<dbReference type="Pfam" id="PF09084">
    <property type="entry name" value="NMT1"/>
    <property type="match status" value="1"/>
</dbReference>
<evidence type="ECO:0000259" key="1">
    <source>
        <dbReference type="Pfam" id="PF09084"/>
    </source>
</evidence>